<feature type="domain" description="GGDEF" evidence="3">
    <location>
        <begin position="393"/>
        <end position="525"/>
    </location>
</feature>
<protein>
    <submittedName>
        <fullName evidence="4">Two component transcriptional regulator</fullName>
    </submittedName>
</protein>
<dbReference type="AlphaFoldDB" id="A0A090K033"/>
<organism evidence="4 5">
    <name type="scientific">Aliivibrio wodanis</name>
    <dbReference type="NCBI Taxonomy" id="80852"/>
    <lineage>
        <taxon>Bacteria</taxon>
        <taxon>Pseudomonadati</taxon>
        <taxon>Pseudomonadota</taxon>
        <taxon>Gammaproteobacteria</taxon>
        <taxon>Vibrionales</taxon>
        <taxon>Vibrionaceae</taxon>
        <taxon>Aliivibrio</taxon>
    </lineage>
</organism>
<keyword evidence="1" id="KW-0812">Transmembrane</keyword>
<evidence type="ECO:0000313" key="5">
    <source>
        <dbReference type="Proteomes" id="UP000032427"/>
    </source>
</evidence>
<reference evidence="5" key="1">
    <citation type="submission" date="2014-09" db="EMBL/GenBank/DDBJ databases">
        <authorList>
            <person name="Hjerde E."/>
        </authorList>
    </citation>
    <scope>NUCLEOTIDE SEQUENCE [LARGE SCALE GENOMIC DNA]</scope>
    <source>
        <strain evidence="5">06/09/139</strain>
    </source>
</reference>
<dbReference type="KEGG" id="awd:AWOD_II_0418"/>
<dbReference type="EMBL" id="LN554847">
    <property type="protein sequence ID" value="CED57063.1"/>
    <property type="molecule type" value="Genomic_DNA"/>
</dbReference>
<dbReference type="PROSITE" id="PS50883">
    <property type="entry name" value="EAL"/>
    <property type="match status" value="1"/>
</dbReference>
<dbReference type="Pfam" id="PF00990">
    <property type="entry name" value="GGDEF"/>
    <property type="match status" value="1"/>
</dbReference>
<dbReference type="InterPro" id="IPR050706">
    <property type="entry name" value="Cyclic-di-GMP_PDE-like"/>
</dbReference>
<dbReference type="Pfam" id="PF00563">
    <property type="entry name" value="EAL"/>
    <property type="match status" value="1"/>
</dbReference>
<keyword evidence="1" id="KW-1133">Transmembrane helix</keyword>
<keyword evidence="5" id="KW-1185">Reference proteome</keyword>
<dbReference type="HOGENOM" id="CLU_354388_0_0_6"/>
<dbReference type="CDD" id="cd01949">
    <property type="entry name" value="GGDEF"/>
    <property type="match status" value="1"/>
</dbReference>
<dbReference type="SMART" id="SM00052">
    <property type="entry name" value="EAL"/>
    <property type="match status" value="1"/>
</dbReference>
<dbReference type="InterPro" id="IPR035919">
    <property type="entry name" value="EAL_sf"/>
</dbReference>
<evidence type="ECO:0000259" key="3">
    <source>
        <dbReference type="PROSITE" id="PS50887"/>
    </source>
</evidence>
<dbReference type="PATRIC" id="fig|80852.17.peg.3178"/>
<dbReference type="PANTHER" id="PTHR33121">
    <property type="entry name" value="CYCLIC DI-GMP PHOSPHODIESTERASE PDEF"/>
    <property type="match status" value="1"/>
</dbReference>
<accession>A0A090K033</accession>
<dbReference type="Gene3D" id="3.20.20.450">
    <property type="entry name" value="EAL domain"/>
    <property type="match status" value="1"/>
</dbReference>
<dbReference type="STRING" id="80852.AWOD_II_0418"/>
<dbReference type="PROSITE" id="PS50887">
    <property type="entry name" value="GGDEF"/>
    <property type="match status" value="1"/>
</dbReference>
<evidence type="ECO:0000256" key="1">
    <source>
        <dbReference type="SAM" id="Phobius"/>
    </source>
</evidence>
<dbReference type="GO" id="GO:0071111">
    <property type="term" value="F:cyclic-guanylate-specific phosphodiesterase activity"/>
    <property type="evidence" value="ECO:0007669"/>
    <property type="project" value="InterPro"/>
</dbReference>
<dbReference type="GeneID" id="28542667"/>
<dbReference type="InterPro" id="IPR029787">
    <property type="entry name" value="Nucleotide_cyclase"/>
</dbReference>
<dbReference type="InterPro" id="IPR043128">
    <property type="entry name" value="Rev_trsase/Diguanyl_cyclase"/>
</dbReference>
<name>A0A090K033_9GAMM</name>
<dbReference type="Gene3D" id="6.10.340.10">
    <property type="match status" value="1"/>
</dbReference>
<sequence length="792" mass="91025">MKLPSKIHSISKSINTKLLVFLLPTVFAPLALVAFLSITTIHQQAERAHQAKTHLIQELIKSELNEMKQDIKSKIKMLVTHSDVRQTLTNEFSTPASHQQTVSLLKNIVMLDDQILEIQLSSPRLHVETKFTQFSNDYLSNDYVNSFLESIPSNSTYSMKFYWSEVSQQYQMVFAQKLPNTDYLTNKLSSWVIFRFSFHNIYARLNKISELHDMSFMITNQNLHPIYQSLSLSQLNLDKDIFNKTEFTIDNIEYLASHYTLSTNFLLHSFIKKNRFYGHLDEIKLLTSFTILFSCFFIIIFAYYLVSRLIIKPINQLQHKIKKSESGDMLEFNCITSCGEISDLHNSYASTIKSLAEAKQSLSEIAYYDHLTSLKNKSAFTKHLHQALQEPAQELASIFIEISNLRVVNQTYGYNIGDEFLISISHTLTAQIENPDISVYRIGNNVFGILYLHDPCGERAKAFSKKLISVLNSSHMVSKLKIQANAYTSIALGFAFEDPIHVFERIEYAKEKALNSPQKYVFFDTDLNRQFKRQSDIRKSLIPAINRKDFTINYQPFYHIDTKEIAGCEALIRWTHPSLGFIGPDEFIPIAEKLGLIFDIDLIVADLVCHYISQLPTKLMREIKFCINASASELGNIHYPKNLISILDKYDISPMNIEIEFTETAFIEINKESQSIVNELRSLGLSIALDDFGTGFTSLNQLVRLNIDKVKIDREHTMLLLKQDSSFVDLIINIGEQFHFSITAEGIEEECQWNYLQQRGCTYGQGYFMSKPLTEKNFTALLNESQPILMSI</sequence>
<dbReference type="SUPFAM" id="SSF55073">
    <property type="entry name" value="Nucleotide cyclase"/>
    <property type="match status" value="1"/>
</dbReference>
<feature type="domain" description="EAL" evidence="2">
    <location>
        <begin position="534"/>
        <end position="786"/>
    </location>
</feature>
<proteinExistence type="predicted"/>
<dbReference type="InterPro" id="IPR001633">
    <property type="entry name" value="EAL_dom"/>
</dbReference>
<dbReference type="Proteomes" id="UP000032427">
    <property type="component" value="Chromosome 2"/>
</dbReference>
<feature type="transmembrane region" description="Helical" evidence="1">
    <location>
        <begin position="285"/>
        <end position="306"/>
    </location>
</feature>
<dbReference type="CDD" id="cd01948">
    <property type="entry name" value="EAL"/>
    <property type="match status" value="1"/>
</dbReference>
<dbReference type="SMART" id="SM00267">
    <property type="entry name" value="GGDEF"/>
    <property type="match status" value="1"/>
</dbReference>
<dbReference type="PANTHER" id="PTHR33121:SF70">
    <property type="entry name" value="SIGNALING PROTEIN YKOW"/>
    <property type="match status" value="1"/>
</dbReference>
<gene>
    <name evidence="4" type="ORF">AWOD_II_0418</name>
</gene>
<dbReference type="NCBIfam" id="TIGR00254">
    <property type="entry name" value="GGDEF"/>
    <property type="match status" value="1"/>
</dbReference>
<keyword evidence="1" id="KW-0472">Membrane</keyword>
<dbReference type="OrthoDB" id="8416215at2"/>
<evidence type="ECO:0000259" key="2">
    <source>
        <dbReference type="PROSITE" id="PS50883"/>
    </source>
</evidence>
<dbReference type="Gene3D" id="3.30.70.270">
    <property type="match status" value="1"/>
</dbReference>
<evidence type="ECO:0000313" key="4">
    <source>
        <dbReference type="EMBL" id="CED57063.1"/>
    </source>
</evidence>
<dbReference type="SUPFAM" id="SSF141868">
    <property type="entry name" value="EAL domain-like"/>
    <property type="match status" value="1"/>
</dbReference>
<dbReference type="InterPro" id="IPR000160">
    <property type="entry name" value="GGDEF_dom"/>
</dbReference>